<sequence length="102" mass="11145">MCRDATELAEHTTYLLGEYHIWPSTPRILVEEFAQGPHFSVDIMGTQVVEICAVQGGPPPHFACRGYTHPAPLTDEECKRIAHVSLGCMQALNLAGAPRSLS</sequence>
<dbReference type="AlphaFoldDB" id="M5ALL5"/>
<dbReference type="Gene3D" id="3.30.470.20">
    <property type="entry name" value="ATP-grasp fold, B domain"/>
    <property type="match status" value="1"/>
</dbReference>
<protein>
    <submittedName>
        <fullName evidence="1">Uncharacterized protein</fullName>
    </submittedName>
</protein>
<dbReference type="EMBL" id="AP012557">
    <property type="protein sequence ID" value="BAN09708.1"/>
    <property type="molecule type" value="Genomic_DNA"/>
</dbReference>
<reference evidence="1" key="1">
    <citation type="submission" date="2012-10" db="EMBL/GenBank/DDBJ databases">
        <authorList>
            <person name="Maita H."/>
            <person name="Sato S."/>
        </authorList>
    </citation>
    <scope>NUCLEOTIDE SEQUENCE</scope>
    <source>
        <strain evidence="1">NZP2037</strain>
    </source>
</reference>
<proteinExistence type="predicted"/>
<accession>M5ALL5</accession>
<name>M5ALL5_RHILI</name>
<reference evidence="1" key="2">
    <citation type="journal article" date="2013" name="Microbes Environ.">
        <title>Commonalities and Differences among Symbiosis Islands of Three Mesorhizobium loti Strains.</title>
        <authorList>
            <person name="Kasai-Maita H."/>
            <person name="Hirakawa H."/>
            <person name="Nakamura Y."/>
            <person name="Kaneko T."/>
            <person name="Miki K."/>
            <person name="Maruya J."/>
            <person name="Okazaki S."/>
            <person name="Tabata S."/>
            <person name="Saeki K."/>
            <person name="Sato S."/>
        </authorList>
    </citation>
    <scope>NUCLEOTIDE SEQUENCE</scope>
    <source>
        <strain evidence="1">NZP2037</strain>
    </source>
</reference>
<dbReference type="SUPFAM" id="SSF56059">
    <property type="entry name" value="Glutathione synthetase ATP-binding domain-like"/>
    <property type="match status" value="1"/>
</dbReference>
<organism evidence="1">
    <name type="scientific">Rhizobium loti</name>
    <name type="common">Mesorhizobium loti</name>
    <dbReference type="NCBI Taxonomy" id="381"/>
    <lineage>
        <taxon>Bacteria</taxon>
        <taxon>Pseudomonadati</taxon>
        <taxon>Pseudomonadota</taxon>
        <taxon>Alphaproteobacteria</taxon>
        <taxon>Hyphomicrobiales</taxon>
        <taxon>Phyllobacteriaceae</taxon>
        <taxon>Mesorhizobium</taxon>
    </lineage>
</organism>
<evidence type="ECO:0000313" key="1">
    <source>
        <dbReference type="EMBL" id="BAN09708.1"/>
    </source>
</evidence>